<sequence length="896" mass="98846">MTTNFTHLLASTRFTPPRIGAKYVPRTRLLALLEQAQQSRLTLVTGSAGYGKTTLLAQWRQKLQSAGANVAWLSLTPDEKGFAEFCQAFLAAIERVGIAVDIDIAPEGSNARMTDAAVASIVDRTAEQAEETYVILDDYHHVENPWAHKFLQKLLDHCPDNLHVVIASRVAPPLGLSRLRVMNQIVEIDAAELPFSLAETRAFLDSNLGRDKLNADELHLIDELAGGWPSCLQLITIMLKNRPESRERLRDLVWQSVDLQAYLSEEVMAQLPPELAQFSEALSVFRRFNAELAEAVTGDAQAAELLRRMESENLLIVRIESDDRTPWYRFHPLFGEYLATRLRKRGKAAVAELHRRGSRWFADNGLLAEAVRHAALGGDVEFAAQVIEQAAPATWNLAYLSPVLHLLERLPEEALVKHQRLFYLACLTVALTAQPARARRLLTHLHASGAHAEPAIAAMPALIEAAIAHQEDDTGRIIELLEPRLGDSLENPFQRYVLQAELASGYAAAGRYADARRLLDNHPIQASDRNNDMALVAEATRIQCQLLAGDVREAGKFGTPVLARAIKANGPHSISANLCASLLADAYYELDRIDDARETLANRLGLLHASAPDVMVRASLTRARLDLLQEGPDTALTFMEQQTAHLRSLGQHRAVAHMLVEQVKLHLRRGQADRAAELSASLDEMARTFGTSQGYLANIPALAALARGYLLRATAPEQALDALEVTRAHGMACNRGRQLALADLLAATMLDQLGRADEALETFVRALGDGERRGLIRTFIDEGAPVAALLTRFIGTRKADEPLLRYARDLLGRMPESEEASAARRRGGPKANVALTQRELEILALVAQAMSNKRIALTLNITVETVKWNLRNIFAKLGVSSRYHAMVWAREQALIS</sequence>
<dbReference type="Pfam" id="PF17874">
    <property type="entry name" value="TPR_MalT"/>
    <property type="match status" value="1"/>
</dbReference>
<gene>
    <name evidence="5" type="primary">malT_1</name>
    <name evidence="5" type="ORF">LMG23992_00951</name>
</gene>
<dbReference type="SUPFAM" id="SSF52540">
    <property type="entry name" value="P-loop containing nucleoside triphosphate hydrolases"/>
    <property type="match status" value="1"/>
</dbReference>
<keyword evidence="1" id="KW-0805">Transcription regulation</keyword>
<dbReference type="RefSeq" id="WP_224078637.1">
    <property type="nucleotide sequence ID" value="NZ_CAJZAI010000002.1"/>
</dbReference>
<dbReference type="InterPro" id="IPR027417">
    <property type="entry name" value="P-loop_NTPase"/>
</dbReference>
<accession>A0ABN7Y6H4</accession>
<dbReference type="PANTHER" id="PTHR44688:SF16">
    <property type="entry name" value="DNA-BINDING TRANSCRIPTIONAL ACTIVATOR DEVR_DOSR"/>
    <property type="match status" value="1"/>
</dbReference>
<dbReference type="InterPro" id="IPR011990">
    <property type="entry name" value="TPR-like_helical_dom_sf"/>
</dbReference>
<keyword evidence="3" id="KW-0804">Transcription</keyword>
<dbReference type="PANTHER" id="PTHR44688">
    <property type="entry name" value="DNA-BINDING TRANSCRIPTIONAL ACTIVATOR DEVR_DOSR"/>
    <property type="match status" value="1"/>
</dbReference>
<dbReference type="InterPro" id="IPR016032">
    <property type="entry name" value="Sig_transdc_resp-reg_C-effctor"/>
</dbReference>
<dbReference type="EMBL" id="CAJZAI010000002">
    <property type="protein sequence ID" value="CAG9167902.1"/>
    <property type="molecule type" value="Genomic_DNA"/>
</dbReference>
<dbReference type="Gene3D" id="1.10.10.10">
    <property type="entry name" value="Winged helix-like DNA-binding domain superfamily/Winged helix DNA-binding domain"/>
    <property type="match status" value="1"/>
</dbReference>
<evidence type="ECO:0000313" key="6">
    <source>
        <dbReference type="Proteomes" id="UP000727654"/>
    </source>
</evidence>
<dbReference type="PRINTS" id="PR00038">
    <property type="entry name" value="HTHLUXR"/>
</dbReference>
<protein>
    <submittedName>
        <fullName evidence="5">HTH-type transcriptional regulator MalT</fullName>
    </submittedName>
</protein>
<dbReference type="Pfam" id="PF00196">
    <property type="entry name" value="GerE"/>
    <property type="match status" value="1"/>
</dbReference>
<dbReference type="SMART" id="SM00421">
    <property type="entry name" value="HTH_LUXR"/>
    <property type="match status" value="1"/>
</dbReference>
<dbReference type="InterPro" id="IPR000792">
    <property type="entry name" value="Tscrpt_reg_LuxR_C"/>
</dbReference>
<dbReference type="Proteomes" id="UP000727654">
    <property type="component" value="Unassembled WGS sequence"/>
</dbReference>
<evidence type="ECO:0000256" key="3">
    <source>
        <dbReference type="ARBA" id="ARBA00023163"/>
    </source>
</evidence>
<dbReference type="SUPFAM" id="SSF46894">
    <property type="entry name" value="C-terminal effector domain of the bipartite response regulators"/>
    <property type="match status" value="1"/>
</dbReference>
<dbReference type="InterPro" id="IPR049945">
    <property type="entry name" value="AAA_22"/>
</dbReference>
<dbReference type="Gene3D" id="3.40.50.300">
    <property type="entry name" value="P-loop containing nucleotide triphosphate hydrolases"/>
    <property type="match status" value="1"/>
</dbReference>
<evidence type="ECO:0000256" key="1">
    <source>
        <dbReference type="ARBA" id="ARBA00023015"/>
    </source>
</evidence>
<evidence type="ECO:0000256" key="2">
    <source>
        <dbReference type="ARBA" id="ARBA00023125"/>
    </source>
</evidence>
<dbReference type="InterPro" id="IPR036388">
    <property type="entry name" value="WH-like_DNA-bd_sf"/>
</dbReference>
<evidence type="ECO:0000313" key="5">
    <source>
        <dbReference type="EMBL" id="CAG9167902.1"/>
    </source>
</evidence>
<dbReference type="InterPro" id="IPR059106">
    <property type="entry name" value="WHD_MalT"/>
</dbReference>
<dbReference type="Pfam" id="PF13401">
    <property type="entry name" value="AAA_22"/>
    <property type="match status" value="1"/>
</dbReference>
<name>A0ABN7Y6H4_9BURK</name>
<feature type="domain" description="HTH luxR-type" evidence="4">
    <location>
        <begin position="828"/>
        <end position="893"/>
    </location>
</feature>
<evidence type="ECO:0000259" key="4">
    <source>
        <dbReference type="PROSITE" id="PS50043"/>
    </source>
</evidence>
<dbReference type="CDD" id="cd06170">
    <property type="entry name" value="LuxR_C_like"/>
    <property type="match status" value="1"/>
</dbReference>
<dbReference type="Gene3D" id="1.25.40.10">
    <property type="entry name" value="Tetratricopeptide repeat domain"/>
    <property type="match status" value="1"/>
</dbReference>
<dbReference type="PROSITE" id="PS50043">
    <property type="entry name" value="HTH_LUXR_2"/>
    <property type="match status" value="1"/>
</dbReference>
<keyword evidence="6" id="KW-1185">Reference proteome</keyword>
<organism evidence="5 6">
    <name type="scientific">Cupriavidus laharis</name>
    <dbReference type="NCBI Taxonomy" id="151654"/>
    <lineage>
        <taxon>Bacteria</taxon>
        <taxon>Pseudomonadati</taxon>
        <taxon>Pseudomonadota</taxon>
        <taxon>Betaproteobacteria</taxon>
        <taxon>Burkholderiales</taxon>
        <taxon>Burkholderiaceae</taxon>
        <taxon>Cupriavidus</taxon>
    </lineage>
</organism>
<keyword evidence="2" id="KW-0238">DNA-binding</keyword>
<comment type="caution">
    <text evidence="5">The sequence shown here is derived from an EMBL/GenBank/DDBJ whole genome shotgun (WGS) entry which is preliminary data.</text>
</comment>
<dbReference type="InterPro" id="IPR041617">
    <property type="entry name" value="TPR_MalT"/>
</dbReference>
<reference evidence="5 6" key="1">
    <citation type="submission" date="2021-08" db="EMBL/GenBank/DDBJ databases">
        <authorList>
            <person name="Peeters C."/>
        </authorList>
    </citation>
    <scope>NUCLEOTIDE SEQUENCE [LARGE SCALE GENOMIC DNA]</scope>
    <source>
        <strain evidence="5 6">LMG 23992</strain>
    </source>
</reference>
<dbReference type="Pfam" id="PF25873">
    <property type="entry name" value="WHD_MalT"/>
    <property type="match status" value="1"/>
</dbReference>
<proteinExistence type="predicted"/>